<dbReference type="Proteomes" id="UP000199093">
    <property type="component" value="Unassembled WGS sequence"/>
</dbReference>
<keyword evidence="3" id="KW-1185">Reference proteome</keyword>
<dbReference type="AlphaFoldDB" id="A0A1G8IX53"/>
<sequence>MNIAVTQGVELSPTPFSQGLNHWSRGDGTPGSDSYDSLPTAAFVPADQDFGGALELQKTEATQKLRYMGNTPILPGVYLRVTARVKALSGPLPAVRIAAWAGRGSQAVSGLPLQGPARALTSYGAVVEVSAIVGTGTRQGVDMPWGMEPTLGHFGLDLTGPVGGVVRIDDLQIEDVSQVFLRDMLAMVDVRDYGATGNGSTDDSAAFEAADAAAQGRTVLVPAGTFRLANSVTFDSHVRFEGQVTMPAAAILSLTKDFHLSAYIDAFGGDETLALSKALQSLLNNADHESLDLAGRRVSLMAPLDVAAAVANRSTYAQRRVLRNGQIRAEESGTWAPRTVTSQASYAAADPWRLTNVVNVANVQVGSLVTAAGVGREIYVKSVNVAAREVALSQPLSDAAGTQAYTFTRFRYLLDFAGFEKLEKFEIEDVEFQCSALASGVMLPPLGTVNVIRNCVFNRPGHRGITSIGEGCQGLLLDHNQFISAEPDLATQARQSVALNTNANDVKIRNNRASQFRHFAVVSGAHSVISGNHFFQGDDTASGIRSAGVVLCLRACNATISGNYVDNCFIEWTNEREPDPDFSGGFGFAGLSVTNNVFLCSNVAAWFSFLVVKPYGTGHMVNGLNVSGNLFRSVGGQIDRVERVDTSFAGLNLSAMRRVFVHSNTYHNIQTGAENPVTISHAQNSHAATWVVGTGGKLPFDGVAQEVESLVLRSRPRNGANVSAHHMPYAQPGEGPGQDQVHVIWPEPMRGDLTLRVRMDL</sequence>
<dbReference type="GO" id="GO:0016829">
    <property type="term" value="F:lyase activity"/>
    <property type="evidence" value="ECO:0007669"/>
    <property type="project" value="UniProtKB-KW"/>
</dbReference>
<feature type="domain" description="Rhamnogalacturonase A/B/Epimerase-like pectate lyase" evidence="1">
    <location>
        <begin position="188"/>
        <end position="247"/>
    </location>
</feature>
<proteinExistence type="predicted"/>
<dbReference type="Pfam" id="PF12708">
    <property type="entry name" value="Pect-lyase_RHGA_epim"/>
    <property type="match status" value="1"/>
</dbReference>
<evidence type="ECO:0000259" key="1">
    <source>
        <dbReference type="Pfam" id="PF12708"/>
    </source>
</evidence>
<dbReference type="RefSeq" id="WP_089843470.1">
    <property type="nucleotide sequence ID" value="NZ_FNEJ01000002.1"/>
</dbReference>
<reference evidence="2 3" key="1">
    <citation type="submission" date="2016-10" db="EMBL/GenBank/DDBJ databases">
        <authorList>
            <person name="de Groot N.N."/>
        </authorList>
    </citation>
    <scope>NUCLEOTIDE SEQUENCE [LARGE SCALE GENOMIC DNA]</scope>
    <source>
        <strain evidence="2 3">DSM 26424</strain>
    </source>
</reference>
<dbReference type="OrthoDB" id="7749009at2"/>
<keyword evidence="2" id="KW-0456">Lyase</keyword>
<name>A0A1G8IX53_9RHOB</name>
<gene>
    <name evidence="2" type="ORF">SAMN04487993_1002174</name>
</gene>
<dbReference type="SMART" id="SM00710">
    <property type="entry name" value="PbH1"/>
    <property type="match status" value="5"/>
</dbReference>
<accession>A0A1G8IX53</accession>
<evidence type="ECO:0000313" key="3">
    <source>
        <dbReference type="Proteomes" id="UP000199093"/>
    </source>
</evidence>
<organism evidence="2 3">
    <name type="scientific">Salipiger marinus</name>
    <dbReference type="NCBI Taxonomy" id="555512"/>
    <lineage>
        <taxon>Bacteria</taxon>
        <taxon>Pseudomonadati</taxon>
        <taxon>Pseudomonadota</taxon>
        <taxon>Alphaproteobacteria</taxon>
        <taxon>Rhodobacterales</taxon>
        <taxon>Roseobacteraceae</taxon>
        <taxon>Salipiger</taxon>
    </lineage>
</organism>
<dbReference type="InterPro" id="IPR011050">
    <property type="entry name" value="Pectin_lyase_fold/virulence"/>
</dbReference>
<dbReference type="SUPFAM" id="SSF51126">
    <property type="entry name" value="Pectin lyase-like"/>
    <property type="match status" value="1"/>
</dbReference>
<dbReference type="InterPro" id="IPR006626">
    <property type="entry name" value="PbH1"/>
</dbReference>
<dbReference type="InterPro" id="IPR012334">
    <property type="entry name" value="Pectin_lyas_fold"/>
</dbReference>
<protein>
    <submittedName>
        <fullName evidence="2">Pectate lyase superfamily protein</fullName>
    </submittedName>
</protein>
<dbReference type="Gene3D" id="2.160.20.10">
    <property type="entry name" value="Single-stranded right-handed beta-helix, Pectin lyase-like"/>
    <property type="match status" value="2"/>
</dbReference>
<dbReference type="STRING" id="555512.SAMN04487993_1002174"/>
<dbReference type="EMBL" id="FNEJ01000002">
    <property type="protein sequence ID" value="SDI23446.1"/>
    <property type="molecule type" value="Genomic_DNA"/>
</dbReference>
<dbReference type="InterPro" id="IPR024535">
    <property type="entry name" value="RHGA/B-epi-like_pectate_lyase"/>
</dbReference>
<evidence type="ECO:0000313" key="2">
    <source>
        <dbReference type="EMBL" id="SDI23446.1"/>
    </source>
</evidence>